<dbReference type="Pfam" id="PF13462">
    <property type="entry name" value="Thioredoxin_4"/>
    <property type="match status" value="1"/>
</dbReference>
<evidence type="ECO:0000313" key="5">
    <source>
        <dbReference type="Proteomes" id="UP000774283"/>
    </source>
</evidence>
<keyword evidence="2" id="KW-0812">Transmembrane</keyword>
<dbReference type="InterPro" id="IPR036249">
    <property type="entry name" value="Thioredoxin-like_sf"/>
</dbReference>
<name>A0A9X5FDM2_9MICO</name>
<reference evidence="4 5" key="1">
    <citation type="submission" date="2020-04" db="EMBL/GenBank/DDBJ databases">
        <title>MicrobeNet Type strains.</title>
        <authorList>
            <person name="Nicholson A.C."/>
        </authorList>
    </citation>
    <scope>NUCLEOTIDE SEQUENCE [LARGE SCALE GENOMIC DNA]</scope>
    <source>
        <strain evidence="4 5">ATCC BAA-789</strain>
    </source>
</reference>
<feature type="region of interest" description="Disordered" evidence="1">
    <location>
        <begin position="1"/>
        <end position="21"/>
    </location>
</feature>
<dbReference type="SUPFAM" id="SSF52833">
    <property type="entry name" value="Thioredoxin-like"/>
    <property type="match status" value="1"/>
</dbReference>
<dbReference type="Proteomes" id="UP000774283">
    <property type="component" value="Unassembled WGS sequence"/>
</dbReference>
<feature type="transmembrane region" description="Helical" evidence="2">
    <location>
        <begin position="31"/>
        <end position="54"/>
    </location>
</feature>
<feature type="domain" description="Thioredoxin-like fold" evidence="3">
    <location>
        <begin position="100"/>
        <end position="264"/>
    </location>
</feature>
<dbReference type="Gene3D" id="3.40.30.10">
    <property type="entry name" value="Glutaredoxin"/>
    <property type="match status" value="1"/>
</dbReference>
<feature type="compositionally biased region" description="Polar residues" evidence="1">
    <location>
        <begin position="1"/>
        <end position="20"/>
    </location>
</feature>
<keyword evidence="2" id="KW-0472">Membrane</keyword>
<proteinExistence type="predicted"/>
<gene>
    <name evidence="4" type="ORF">HF995_13100</name>
</gene>
<comment type="caution">
    <text evidence="4">The sequence shown here is derived from an EMBL/GenBank/DDBJ whole genome shotgun (WGS) entry which is preliminary data.</text>
</comment>
<evidence type="ECO:0000313" key="4">
    <source>
        <dbReference type="EMBL" id="NKX94194.1"/>
    </source>
</evidence>
<evidence type="ECO:0000256" key="1">
    <source>
        <dbReference type="SAM" id="MobiDB-lite"/>
    </source>
</evidence>
<dbReference type="RefSeq" id="WP_168448266.1">
    <property type="nucleotide sequence ID" value="NZ_JAAXOW010000006.1"/>
</dbReference>
<accession>A0A9X5FDM2</accession>
<evidence type="ECO:0000259" key="3">
    <source>
        <dbReference type="Pfam" id="PF13462"/>
    </source>
</evidence>
<sequence length="279" mass="29057">MAKSSSNTNKQTARQLSAQMRQDAARREKRFRLISIGVLVAAVLGLGIAAVPIVKGYLDEKNKSAPTLGDVTRPSVVNADGGITVGADGAAGSTGGADAVEVATYVDYMCPACGAFEDATVGQMDQLREAGLVTLVVQPVAILNRYSQGTEFSTRAGAAAVYVAANAPEQFLAFHTAMFANQPEENSKALTNKEIGAIALTAGVPAEVSDAIASDKAEDEYADWIDAQTADVAERPELQSERGFSTPTVTIAGKRWDGNWTVEGALVQAVNEASGSTEG</sequence>
<dbReference type="InterPro" id="IPR012336">
    <property type="entry name" value="Thioredoxin-like_fold"/>
</dbReference>
<organism evidence="4 5">
    <name type="scientific">Sanguibacter hominis ATCC BAA-789</name>
    <dbReference type="NCBI Taxonomy" id="1312740"/>
    <lineage>
        <taxon>Bacteria</taxon>
        <taxon>Bacillati</taxon>
        <taxon>Actinomycetota</taxon>
        <taxon>Actinomycetes</taxon>
        <taxon>Micrococcales</taxon>
        <taxon>Sanguibacteraceae</taxon>
        <taxon>Sanguibacter</taxon>
    </lineage>
</organism>
<dbReference type="AlphaFoldDB" id="A0A9X5FDM2"/>
<evidence type="ECO:0000256" key="2">
    <source>
        <dbReference type="SAM" id="Phobius"/>
    </source>
</evidence>
<keyword evidence="2" id="KW-1133">Transmembrane helix</keyword>
<keyword evidence="5" id="KW-1185">Reference proteome</keyword>
<protein>
    <submittedName>
        <fullName evidence="4">Thioredoxin domain-containing protein</fullName>
    </submittedName>
</protein>
<dbReference type="EMBL" id="JAAXOW010000006">
    <property type="protein sequence ID" value="NKX94194.1"/>
    <property type="molecule type" value="Genomic_DNA"/>
</dbReference>